<evidence type="ECO:0000313" key="2">
    <source>
        <dbReference type="EMBL" id="SEH95116.1"/>
    </source>
</evidence>
<organism evidence="2 3">
    <name type="scientific">Paenimyroides marinum</name>
    <dbReference type="NCBI Taxonomy" id="1159016"/>
    <lineage>
        <taxon>Bacteria</taxon>
        <taxon>Pseudomonadati</taxon>
        <taxon>Bacteroidota</taxon>
        <taxon>Flavobacteriia</taxon>
        <taxon>Flavobacteriales</taxon>
        <taxon>Flavobacteriaceae</taxon>
        <taxon>Paenimyroides</taxon>
    </lineage>
</organism>
<keyword evidence="3" id="KW-1185">Reference proteome</keyword>
<accession>A0A1H6M1U6</accession>
<dbReference type="AlphaFoldDB" id="A0A1H6M1U6"/>
<reference evidence="2 3" key="1">
    <citation type="submission" date="2016-10" db="EMBL/GenBank/DDBJ databases">
        <authorList>
            <person name="de Groot N.N."/>
        </authorList>
    </citation>
    <scope>NUCLEOTIDE SEQUENCE [LARGE SCALE GENOMIC DNA]</scope>
    <source>
        <strain evidence="2 3">CGMCC 1.10825</strain>
    </source>
</reference>
<dbReference type="EMBL" id="FNXE01000037">
    <property type="protein sequence ID" value="SEH95116.1"/>
    <property type="molecule type" value="Genomic_DNA"/>
</dbReference>
<sequence length="70" mass="8173">MIKIFTRLTPLLFIAVMGFYCFYTFNNLQKIDDWVGEYETVNANIVERKLILQKNKKKGYFAAGGAQKFI</sequence>
<gene>
    <name evidence="2" type="ORF">SAMN02927937_02343</name>
</gene>
<keyword evidence="1" id="KW-1133">Transmembrane helix</keyword>
<evidence type="ECO:0000256" key="1">
    <source>
        <dbReference type="SAM" id="Phobius"/>
    </source>
</evidence>
<name>A0A1H6M1U6_9FLAO</name>
<protein>
    <submittedName>
        <fullName evidence="2">Uncharacterized protein</fullName>
    </submittedName>
</protein>
<keyword evidence="1" id="KW-0812">Transmembrane</keyword>
<keyword evidence="1" id="KW-0472">Membrane</keyword>
<feature type="transmembrane region" description="Helical" evidence="1">
    <location>
        <begin position="7"/>
        <end position="25"/>
    </location>
</feature>
<proteinExistence type="predicted"/>
<dbReference type="Proteomes" id="UP000199634">
    <property type="component" value="Unassembled WGS sequence"/>
</dbReference>
<dbReference type="RefSeq" id="WP_143037784.1">
    <property type="nucleotide sequence ID" value="NZ_FNXE01000037.1"/>
</dbReference>
<evidence type="ECO:0000313" key="3">
    <source>
        <dbReference type="Proteomes" id="UP000199634"/>
    </source>
</evidence>
<dbReference type="STRING" id="1159016.SAMN02927937_02343"/>